<organism evidence="6 7">
    <name type="scientific">Boudabousia marimammalium</name>
    <dbReference type="NCBI Taxonomy" id="156892"/>
    <lineage>
        <taxon>Bacteria</taxon>
        <taxon>Bacillati</taxon>
        <taxon>Actinomycetota</taxon>
        <taxon>Actinomycetes</taxon>
        <taxon>Actinomycetales</taxon>
        <taxon>Actinomycetaceae</taxon>
        <taxon>Boudabousia</taxon>
    </lineage>
</organism>
<keyword evidence="7" id="KW-1185">Reference proteome</keyword>
<sequence length="228" mass="25160">MKSFTIQLGSGRGAGKIVTPRRAATRAKLVSATRELIAERGVAATSVEEISERAGFTRGAFYSNFDDIYDILTIVSAQEFAKLQEGLKEAWERVLAENPNNALSLSEIAEKLLAAIPLGKDFYLIQSELALLMVRKPELRQKLAVPRELFHQELGSFLELSLRALGLKLRGDRRAITETIVALLRHASEAALTSGRTENLIDPSEHARIIIPVLMEAVTEEARGHESK</sequence>
<dbReference type="Proteomes" id="UP000186465">
    <property type="component" value="Unassembled WGS sequence"/>
</dbReference>
<dbReference type="STRING" id="156892.BM477_02735"/>
<dbReference type="GO" id="GO:0003700">
    <property type="term" value="F:DNA-binding transcription factor activity"/>
    <property type="evidence" value="ECO:0007669"/>
    <property type="project" value="TreeGrafter"/>
</dbReference>
<evidence type="ECO:0000256" key="2">
    <source>
        <dbReference type="ARBA" id="ARBA00023125"/>
    </source>
</evidence>
<dbReference type="PANTHER" id="PTHR30055:SF234">
    <property type="entry name" value="HTH-TYPE TRANSCRIPTIONAL REGULATOR BETI"/>
    <property type="match status" value="1"/>
</dbReference>
<evidence type="ECO:0000313" key="7">
    <source>
        <dbReference type="Proteomes" id="UP000186465"/>
    </source>
</evidence>
<keyword evidence="2 4" id="KW-0238">DNA-binding</keyword>
<dbReference type="PRINTS" id="PR00455">
    <property type="entry name" value="HTHTETR"/>
</dbReference>
<comment type="caution">
    <text evidence="6">The sequence shown here is derived from an EMBL/GenBank/DDBJ whole genome shotgun (WGS) entry which is preliminary data.</text>
</comment>
<proteinExistence type="predicted"/>
<reference evidence="7" key="1">
    <citation type="submission" date="2016-11" db="EMBL/GenBank/DDBJ databases">
        <title>Actinomyces gypaetusis sp. nov. isolated from Gypaetus barbatus in Qinghai Tibet Plateau China.</title>
        <authorList>
            <person name="Meng X."/>
        </authorList>
    </citation>
    <scope>NUCLEOTIDE SEQUENCE [LARGE SCALE GENOMIC DNA]</scope>
    <source>
        <strain evidence="7">DSM 15383</strain>
    </source>
</reference>
<dbReference type="InterPro" id="IPR001647">
    <property type="entry name" value="HTH_TetR"/>
</dbReference>
<dbReference type="EMBL" id="MPDM01000002">
    <property type="protein sequence ID" value="OKL50317.1"/>
    <property type="molecule type" value="Genomic_DNA"/>
</dbReference>
<evidence type="ECO:0000256" key="1">
    <source>
        <dbReference type="ARBA" id="ARBA00023015"/>
    </source>
</evidence>
<dbReference type="InterPro" id="IPR009057">
    <property type="entry name" value="Homeodomain-like_sf"/>
</dbReference>
<dbReference type="Pfam" id="PF00440">
    <property type="entry name" value="TetR_N"/>
    <property type="match status" value="1"/>
</dbReference>
<dbReference type="PROSITE" id="PS50977">
    <property type="entry name" value="HTH_TETR_2"/>
    <property type="match status" value="1"/>
</dbReference>
<dbReference type="InterPro" id="IPR050109">
    <property type="entry name" value="HTH-type_TetR-like_transc_reg"/>
</dbReference>
<evidence type="ECO:0000259" key="5">
    <source>
        <dbReference type="PROSITE" id="PS50977"/>
    </source>
</evidence>
<name>A0A1Q5PRW0_9ACTO</name>
<dbReference type="SUPFAM" id="SSF46689">
    <property type="entry name" value="Homeodomain-like"/>
    <property type="match status" value="1"/>
</dbReference>
<gene>
    <name evidence="6" type="ORF">BM477_02735</name>
</gene>
<feature type="DNA-binding region" description="H-T-H motif" evidence="4">
    <location>
        <begin position="46"/>
        <end position="65"/>
    </location>
</feature>
<evidence type="ECO:0000313" key="6">
    <source>
        <dbReference type="EMBL" id="OKL50317.1"/>
    </source>
</evidence>
<dbReference type="GO" id="GO:0000976">
    <property type="term" value="F:transcription cis-regulatory region binding"/>
    <property type="evidence" value="ECO:0007669"/>
    <property type="project" value="TreeGrafter"/>
</dbReference>
<keyword evidence="3" id="KW-0804">Transcription</keyword>
<keyword evidence="1" id="KW-0805">Transcription regulation</keyword>
<dbReference type="Gene3D" id="1.10.357.10">
    <property type="entry name" value="Tetracycline Repressor, domain 2"/>
    <property type="match status" value="1"/>
</dbReference>
<evidence type="ECO:0000256" key="4">
    <source>
        <dbReference type="PROSITE-ProRule" id="PRU00335"/>
    </source>
</evidence>
<dbReference type="OrthoDB" id="7252896at2"/>
<dbReference type="RefSeq" id="WP_075361143.1">
    <property type="nucleotide sequence ID" value="NZ_MPDM01000002.1"/>
</dbReference>
<accession>A0A1Q5PRW0</accession>
<protein>
    <recommendedName>
        <fullName evidence="5">HTH tetR-type domain-containing protein</fullName>
    </recommendedName>
</protein>
<dbReference type="PANTHER" id="PTHR30055">
    <property type="entry name" value="HTH-TYPE TRANSCRIPTIONAL REGULATOR RUTR"/>
    <property type="match status" value="1"/>
</dbReference>
<dbReference type="AlphaFoldDB" id="A0A1Q5PRW0"/>
<evidence type="ECO:0000256" key="3">
    <source>
        <dbReference type="ARBA" id="ARBA00023163"/>
    </source>
</evidence>
<feature type="domain" description="HTH tetR-type" evidence="5">
    <location>
        <begin position="23"/>
        <end position="83"/>
    </location>
</feature>